<sequence length="46" mass="5010">MDSVINTSGFPKNSPTTAKIKNINSDRSTHQSTLVDIVCVVAYTVR</sequence>
<accession>A0ABR9VA81</accession>
<proteinExistence type="predicted"/>
<dbReference type="EMBL" id="JADEWB010000016">
    <property type="protein sequence ID" value="MBE9235388.1"/>
    <property type="molecule type" value="Genomic_DNA"/>
</dbReference>
<name>A0ABR9VA81_9CYAN</name>
<evidence type="ECO:0000313" key="1">
    <source>
        <dbReference type="EMBL" id="MBE9235388.1"/>
    </source>
</evidence>
<protein>
    <recommendedName>
        <fullName evidence="3">Transposase</fullName>
    </recommendedName>
</protein>
<organism evidence="1 2">
    <name type="scientific">Sphaerospermopsis aphanizomenoides LEGE 00250</name>
    <dbReference type="NCBI Taxonomy" id="2777972"/>
    <lineage>
        <taxon>Bacteria</taxon>
        <taxon>Bacillati</taxon>
        <taxon>Cyanobacteriota</taxon>
        <taxon>Cyanophyceae</taxon>
        <taxon>Nostocales</taxon>
        <taxon>Aphanizomenonaceae</taxon>
        <taxon>Sphaerospermopsis</taxon>
        <taxon>Sphaerospermopsis aphanizomenoides</taxon>
    </lineage>
</organism>
<keyword evidence="2" id="KW-1185">Reference proteome</keyword>
<comment type="caution">
    <text evidence="1">The sequence shown here is derived from an EMBL/GenBank/DDBJ whole genome shotgun (WGS) entry which is preliminary data.</text>
</comment>
<dbReference type="RefSeq" id="WP_187040481.1">
    <property type="nucleotide sequence ID" value="NZ_JADEWB010000016.1"/>
</dbReference>
<evidence type="ECO:0008006" key="3">
    <source>
        <dbReference type="Google" id="ProtNLM"/>
    </source>
</evidence>
<gene>
    <name evidence="1" type="ORF">IQ227_04875</name>
</gene>
<dbReference type="Proteomes" id="UP000606776">
    <property type="component" value="Unassembled WGS sequence"/>
</dbReference>
<reference evidence="1 2" key="1">
    <citation type="submission" date="2020-10" db="EMBL/GenBank/DDBJ databases">
        <authorList>
            <person name="Castelo-Branco R."/>
            <person name="Eusebio N."/>
            <person name="Adriana R."/>
            <person name="Vieira A."/>
            <person name="Brugerolle De Fraissinette N."/>
            <person name="Rezende De Castro R."/>
            <person name="Schneider M.P."/>
            <person name="Vasconcelos V."/>
            <person name="Leao P.N."/>
        </authorList>
    </citation>
    <scope>NUCLEOTIDE SEQUENCE [LARGE SCALE GENOMIC DNA]</scope>
    <source>
        <strain evidence="1 2">LEGE 00250</strain>
    </source>
</reference>
<evidence type="ECO:0000313" key="2">
    <source>
        <dbReference type="Proteomes" id="UP000606776"/>
    </source>
</evidence>